<keyword evidence="2" id="KW-1133">Transmembrane helix</keyword>
<feature type="transmembrane region" description="Helical" evidence="2">
    <location>
        <begin position="250"/>
        <end position="276"/>
    </location>
</feature>
<protein>
    <submittedName>
        <fullName evidence="5">Uncharacterized protein</fullName>
    </submittedName>
</protein>
<evidence type="ECO:0000313" key="5">
    <source>
        <dbReference type="WBParaSite" id="GPLIN_001381600"/>
    </source>
</evidence>
<dbReference type="Proteomes" id="UP000050741">
    <property type="component" value="Unassembled WGS sequence"/>
</dbReference>
<keyword evidence="2" id="KW-0472">Membrane</keyword>
<name>A0A183CLR0_GLOPA</name>
<feature type="signal peptide" evidence="3">
    <location>
        <begin position="1"/>
        <end position="30"/>
    </location>
</feature>
<feature type="region of interest" description="Disordered" evidence="1">
    <location>
        <begin position="187"/>
        <end position="242"/>
    </location>
</feature>
<keyword evidence="2" id="KW-0812">Transmembrane</keyword>
<sequence>MASTLLPQCARPLLVVVAALLLCCCRPVEAQWDFNYFNCARTGAKLRGGLTIPMDNQLRINSWQLGRAERDEVAQLGLLMNTKDELKLTMVGGASCSSVFSKANVNGAKCVQGKTTKVSWKHQPEEPCKDAGDCKAFTLICPIEEDNFVNLPAGTHVVKVEMDFFRNLVDKRCKWRAYIDKAGLKKTTTGSTKTTEGLKKTTTGSTKTTEGLKKTTTGSTEVTTTNSSDTMTTGSTDPMESTDANITSGWTLIIVVSVVGSIMFIAVVSAVVLVLWHRKQRTSDDAAKVEGEEDEKASSTKTPPKDASSANHRRRNNSEDASGSGRGG</sequence>
<evidence type="ECO:0000256" key="3">
    <source>
        <dbReference type="SAM" id="SignalP"/>
    </source>
</evidence>
<accession>A0A183CLR0</accession>
<reference evidence="4" key="1">
    <citation type="submission" date="2014-05" db="EMBL/GenBank/DDBJ databases">
        <title>The genome and life-stage specific transcriptomes of Globodera pallida elucidate key aspects of plant parasitism by a cyst nematode.</title>
        <authorList>
            <person name="Cotton J.A."/>
            <person name="Lilley C.J."/>
            <person name="Jones L.M."/>
            <person name="Kikuchi T."/>
            <person name="Reid A.J."/>
            <person name="Thorpe P."/>
            <person name="Tsai I.J."/>
            <person name="Beasley H."/>
            <person name="Blok V."/>
            <person name="Cock P.J.A."/>
            <person name="Van den Akker S.E."/>
            <person name="Holroyd N."/>
            <person name="Hunt M."/>
            <person name="Mantelin S."/>
            <person name="Naghra H."/>
            <person name="Pain A."/>
            <person name="Palomares-Rius J.E."/>
            <person name="Zarowiecki M."/>
            <person name="Berriman M."/>
            <person name="Jones J.T."/>
            <person name="Urwin P.E."/>
        </authorList>
    </citation>
    <scope>NUCLEOTIDE SEQUENCE [LARGE SCALE GENOMIC DNA]</scope>
    <source>
        <strain evidence="4">Lindley</strain>
    </source>
</reference>
<keyword evidence="3" id="KW-0732">Signal</keyword>
<feature type="compositionally biased region" description="Low complexity" evidence="1">
    <location>
        <begin position="187"/>
        <end position="236"/>
    </location>
</feature>
<dbReference type="AlphaFoldDB" id="A0A183CLR0"/>
<dbReference type="WBParaSite" id="GPLIN_001381600">
    <property type="protein sequence ID" value="GPLIN_001381600"/>
    <property type="gene ID" value="GPLIN_001381600"/>
</dbReference>
<feature type="chain" id="PRO_5008147778" evidence="3">
    <location>
        <begin position="31"/>
        <end position="328"/>
    </location>
</feature>
<evidence type="ECO:0000313" key="4">
    <source>
        <dbReference type="Proteomes" id="UP000050741"/>
    </source>
</evidence>
<proteinExistence type="predicted"/>
<evidence type="ECO:0000256" key="1">
    <source>
        <dbReference type="SAM" id="MobiDB-lite"/>
    </source>
</evidence>
<evidence type="ECO:0000256" key="2">
    <source>
        <dbReference type="SAM" id="Phobius"/>
    </source>
</evidence>
<feature type="compositionally biased region" description="Basic and acidic residues" evidence="1">
    <location>
        <begin position="281"/>
        <end position="290"/>
    </location>
</feature>
<organism evidence="4 5">
    <name type="scientific">Globodera pallida</name>
    <name type="common">Potato cyst nematode worm</name>
    <name type="synonym">Heterodera pallida</name>
    <dbReference type="NCBI Taxonomy" id="36090"/>
    <lineage>
        <taxon>Eukaryota</taxon>
        <taxon>Metazoa</taxon>
        <taxon>Ecdysozoa</taxon>
        <taxon>Nematoda</taxon>
        <taxon>Chromadorea</taxon>
        <taxon>Rhabditida</taxon>
        <taxon>Tylenchina</taxon>
        <taxon>Tylenchomorpha</taxon>
        <taxon>Tylenchoidea</taxon>
        <taxon>Heteroderidae</taxon>
        <taxon>Heteroderinae</taxon>
        <taxon>Globodera</taxon>
    </lineage>
</organism>
<reference evidence="5" key="2">
    <citation type="submission" date="2016-06" db="UniProtKB">
        <authorList>
            <consortium name="WormBaseParasite"/>
        </authorList>
    </citation>
    <scope>IDENTIFICATION</scope>
</reference>
<feature type="region of interest" description="Disordered" evidence="1">
    <location>
        <begin position="280"/>
        <end position="328"/>
    </location>
</feature>
<keyword evidence="4" id="KW-1185">Reference proteome</keyword>